<sequence>MAQAAKGHLDELHLRKIDIADEVVIVGGEAQAGESTRREINYARENGVRVTEWADITPTPHPAAPAPAPAAELAHYLEMCDHAEALCTQAVTGPEFRLADGQRRDAATNLVGAVRRHLAAALAQPAAPVPADGLRAGLAAFRETLVDLNNWQEDALEEKYLPAALREYDDLTILLLQSPAPAQAEAGVDRVSVPIAQLRATGWRTMREWHEEAAGYGLAEMFFTFNGIDPNAYAPPTQAQAGGEGEV</sequence>
<comment type="caution">
    <text evidence="1">The sequence shown here is derived from an EMBL/GenBank/DDBJ whole genome shotgun (WGS) entry which is preliminary data.</text>
</comment>
<evidence type="ECO:0000313" key="2">
    <source>
        <dbReference type="Proteomes" id="UP000020492"/>
    </source>
</evidence>
<keyword evidence="2" id="KW-1185">Reference proteome</keyword>
<dbReference type="EMBL" id="JHAC01000050">
    <property type="protein sequence ID" value="EYB67037.1"/>
    <property type="molecule type" value="Genomic_DNA"/>
</dbReference>
<name>A0A016QMH0_9DEIO</name>
<evidence type="ECO:0000313" key="1">
    <source>
        <dbReference type="EMBL" id="EYB67037.1"/>
    </source>
</evidence>
<dbReference type="STRING" id="1476583.DEIPH_ctg052orf0033"/>
<reference evidence="1 2" key="1">
    <citation type="submission" date="2014-03" db="EMBL/GenBank/DDBJ databases">
        <title>Draft genome sequence of Deinococcus phoenicis 1P10ME.</title>
        <authorList>
            <person name="Stepanov V.G."/>
            <person name="Vaishampayan P."/>
            <person name="Venkateswaran K."/>
            <person name="Fox G.E."/>
        </authorList>
    </citation>
    <scope>NUCLEOTIDE SEQUENCE [LARGE SCALE GENOMIC DNA]</scope>
    <source>
        <strain evidence="1 2">1P10ME</strain>
    </source>
</reference>
<accession>A0A016QMH0</accession>
<dbReference type="Proteomes" id="UP000020492">
    <property type="component" value="Unassembled WGS sequence"/>
</dbReference>
<organism evidence="1 2">
    <name type="scientific">Deinococcus phoenicis</name>
    <dbReference type="NCBI Taxonomy" id="1476583"/>
    <lineage>
        <taxon>Bacteria</taxon>
        <taxon>Thermotogati</taxon>
        <taxon>Deinococcota</taxon>
        <taxon>Deinococci</taxon>
        <taxon>Deinococcales</taxon>
        <taxon>Deinococcaceae</taxon>
        <taxon>Deinococcus</taxon>
    </lineage>
</organism>
<gene>
    <name evidence="1" type="ORF">DEIPH_ctg052orf0033</name>
</gene>
<protein>
    <submittedName>
        <fullName evidence="1">Uncharacterized protein</fullName>
    </submittedName>
</protein>
<dbReference type="AlphaFoldDB" id="A0A016QMH0"/>
<proteinExistence type="predicted"/>
<dbReference type="PATRIC" id="fig|1476583.3.peg.2896"/>